<protein>
    <submittedName>
        <fullName evidence="1">Uncharacterized protein</fullName>
    </submittedName>
</protein>
<evidence type="ECO:0000313" key="2">
    <source>
        <dbReference type="Proteomes" id="UP000245489"/>
    </source>
</evidence>
<name>A0A316DYP5_9BACT</name>
<reference evidence="1 2" key="1">
    <citation type="submission" date="2018-05" db="EMBL/GenBank/DDBJ databases">
        <title>Genomic Encyclopedia of Archaeal and Bacterial Type Strains, Phase II (KMG-II): from individual species to whole genera.</title>
        <authorList>
            <person name="Goeker M."/>
        </authorList>
    </citation>
    <scope>NUCLEOTIDE SEQUENCE [LARGE SCALE GENOMIC DNA]</scope>
    <source>
        <strain evidence="1 2">DSM 22214</strain>
    </source>
</reference>
<evidence type="ECO:0000313" key="1">
    <source>
        <dbReference type="EMBL" id="PWK23045.1"/>
    </source>
</evidence>
<dbReference type="Proteomes" id="UP000245489">
    <property type="component" value="Unassembled WGS sequence"/>
</dbReference>
<organism evidence="1 2">
    <name type="scientific">Arcicella aurantiaca</name>
    <dbReference type="NCBI Taxonomy" id="591202"/>
    <lineage>
        <taxon>Bacteria</taxon>
        <taxon>Pseudomonadati</taxon>
        <taxon>Bacteroidota</taxon>
        <taxon>Cytophagia</taxon>
        <taxon>Cytophagales</taxon>
        <taxon>Flectobacillaceae</taxon>
        <taxon>Arcicella</taxon>
    </lineage>
</organism>
<dbReference type="AlphaFoldDB" id="A0A316DYP5"/>
<keyword evidence="2" id="KW-1185">Reference proteome</keyword>
<gene>
    <name evidence="1" type="ORF">LV89_03314</name>
</gene>
<sequence length="183" mass="21145">NGILNAPSQGIYLFYGWADEDETIEQVNLNLLEIDSQTGQIRYDDDIFKHPNHQAVEGLRANLFYGYPKFHSALQWGEVIYFLVPISGIGPLAQIMAFDTVQKRIIEVSEQFFTTFHHWFVAEGKLFITAKVGKNIDSEINTDPSYHERVYDTGRFDGTTFHHQYFVISKEEYLTIIDLEENA</sequence>
<dbReference type="RefSeq" id="WP_158279611.1">
    <property type="nucleotide sequence ID" value="NZ_QGGO01000018.1"/>
</dbReference>
<feature type="non-terminal residue" evidence="1">
    <location>
        <position position="1"/>
    </location>
</feature>
<proteinExistence type="predicted"/>
<dbReference type="EMBL" id="QGGO01000018">
    <property type="protein sequence ID" value="PWK23045.1"/>
    <property type="molecule type" value="Genomic_DNA"/>
</dbReference>
<comment type="caution">
    <text evidence="1">The sequence shown here is derived from an EMBL/GenBank/DDBJ whole genome shotgun (WGS) entry which is preliminary data.</text>
</comment>
<accession>A0A316DYP5</accession>